<dbReference type="Proteomes" id="UP001324380">
    <property type="component" value="Chromosome"/>
</dbReference>
<dbReference type="InterPro" id="IPR016181">
    <property type="entry name" value="Acyl_CoA_acyltransferase"/>
</dbReference>
<evidence type="ECO:0000313" key="2">
    <source>
        <dbReference type="EMBL" id="WPU95687.1"/>
    </source>
</evidence>
<dbReference type="CDD" id="cd04301">
    <property type="entry name" value="NAT_SF"/>
    <property type="match status" value="1"/>
</dbReference>
<sequence length="145" mass="17040">MTIVSLTKENLADCIKVFLKAYNGAPWNYLWTAEKASLYLTEYITSSNFIGFILYDDNVAVGAMLGHFKTWWTNDQLMIDEFFIASEKQRKGYGKRLMQFCSDKAKERGAELIVLMTNKYMPAYQFYNKINYTTTEQYVFMFKQL</sequence>
<keyword evidence="2" id="KW-0012">Acyltransferase</keyword>
<keyword evidence="3" id="KW-1185">Reference proteome</keyword>
<accession>A0ABZ0TRD8</accession>
<dbReference type="GO" id="GO:0016746">
    <property type="term" value="F:acyltransferase activity"/>
    <property type="evidence" value="ECO:0007669"/>
    <property type="project" value="UniProtKB-KW"/>
</dbReference>
<feature type="domain" description="N-acetyltransferase" evidence="1">
    <location>
        <begin position="1"/>
        <end position="145"/>
    </location>
</feature>
<dbReference type="EMBL" id="CP139558">
    <property type="protein sequence ID" value="WPU95687.1"/>
    <property type="molecule type" value="Genomic_DNA"/>
</dbReference>
<name>A0ABZ0TRD8_9SPHI</name>
<dbReference type="InterPro" id="IPR000182">
    <property type="entry name" value="GNAT_dom"/>
</dbReference>
<dbReference type="PROSITE" id="PS51186">
    <property type="entry name" value="GNAT"/>
    <property type="match status" value="1"/>
</dbReference>
<keyword evidence="2" id="KW-0808">Transferase</keyword>
<organism evidence="2 3">
    <name type="scientific">Mucilaginibacter sabulilitoris</name>
    <dbReference type="NCBI Taxonomy" id="1173583"/>
    <lineage>
        <taxon>Bacteria</taxon>
        <taxon>Pseudomonadati</taxon>
        <taxon>Bacteroidota</taxon>
        <taxon>Sphingobacteriia</taxon>
        <taxon>Sphingobacteriales</taxon>
        <taxon>Sphingobacteriaceae</taxon>
        <taxon>Mucilaginibacter</taxon>
    </lineage>
</organism>
<proteinExistence type="predicted"/>
<evidence type="ECO:0000313" key="3">
    <source>
        <dbReference type="Proteomes" id="UP001324380"/>
    </source>
</evidence>
<gene>
    <name evidence="2" type="ORF">SNE25_09170</name>
</gene>
<dbReference type="Pfam" id="PF00583">
    <property type="entry name" value="Acetyltransf_1"/>
    <property type="match status" value="1"/>
</dbReference>
<protein>
    <submittedName>
        <fullName evidence="2">GNAT family N-acetyltransferase</fullName>
        <ecNumber evidence="2">2.3.1.-</ecNumber>
    </submittedName>
</protein>
<evidence type="ECO:0000259" key="1">
    <source>
        <dbReference type="PROSITE" id="PS51186"/>
    </source>
</evidence>
<reference evidence="2 3" key="1">
    <citation type="submission" date="2023-11" db="EMBL/GenBank/DDBJ databases">
        <title>Analysis of the Genomes of Mucilaginibacter gossypii cycad 4 and M. sabulilitoris SNA2: microbes with the potential for plant growth promotion.</title>
        <authorList>
            <person name="Hirsch A.M."/>
            <person name="Humm E."/>
            <person name="Rubbi M."/>
            <person name="Del Vecchio G."/>
            <person name="Ha S.M."/>
            <person name="Pellegrini M."/>
            <person name="Gunsalus R.P."/>
        </authorList>
    </citation>
    <scope>NUCLEOTIDE SEQUENCE [LARGE SCALE GENOMIC DNA]</scope>
    <source>
        <strain evidence="2 3">SNA2</strain>
    </source>
</reference>
<dbReference type="Gene3D" id="3.40.630.30">
    <property type="match status" value="1"/>
</dbReference>
<dbReference type="RefSeq" id="WP_321564793.1">
    <property type="nucleotide sequence ID" value="NZ_CP139558.1"/>
</dbReference>
<dbReference type="SUPFAM" id="SSF55729">
    <property type="entry name" value="Acyl-CoA N-acyltransferases (Nat)"/>
    <property type="match status" value="1"/>
</dbReference>
<dbReference type="EC" id="2.3.1.-" evidence="2"/>